<feature type="domain" description="S-adenosylmethionine-dependent methyltransferase Rv2258c-like winged HTH" evidence="2">
    <location>
        <begin position="33"/>
        <end position="107"/>
    </location>
</feature>
<dbReference type="Gene3D" id="3.40.50.150">
    <property type="entry name" value="Vaccinia Virus protein VP39"/>
    <property type="match status" value="1"/>
</dbReference>
<dbReference type="GO" id="GO:0008168">
    <property type="term" value="F:methyltransferase activity"/>
    <property type="evidence" value="ECO:0007669"/>
    <property type="project" value="UniProtKB-KW"/>
</dbReference>
<dbReference type="PANTHER" id="PTHR45128:SF1">
    <property type="entry name" value="S-ADENOSYLMETHIONINE-DEPENDENT METHYLTRANSFERASE RV2258C"/>
    <property type="match status" value="1"/>
</dbReference>
<dbReference type="EMBL" id="VDFV01000015">
    <property type="protein sequence ID" value="TNC71298.1"/>
    <property type="molecule type" value="Genomic_DNA"/>
</dbReference>
<feature type="domain" description="Methyltransferase" evidence="1">
    <location>
        <begin position="181"/>
        <end position="293"/>
    </location>
</feature>
<gene>
    <name evidence="3" type="ORF">FHG71_11930</name>
</gene>
<keyword evidence="3" id="KW-0808">Transferase</keyword>
<dbReference type="InterPro" id="IPR025714">
    <property type="entry name" value="Methyltranfer_dom"/>
</dbReference>
<keyword evidence="4" id="KW-1185">Reference proteome</keyword>
<proteinExistence type="predicted"/>
<dbReference type="SUPFAM" id="SSF53335">
    <property type="entry name" value="S-adenosyl-L-methionine-dependent methyltransferases"/>
    <property type="match status" value="1"/>
</dbReference>
<dbReference type="InterPro" id="IPR036390">
    <property type="entry name" value="WH_DNA-bd_sf"/>
</dbReference>
<comment type="caution">
    <text evidence="3">The sequence shown here is derived from an EMBL/GenBank/DDBJ whole genome shotgun (WGS) entry which is preliminary data.</text>
</comment>
<protein>
    <submittedName>
        <fullName evidence="3">Methyltransferase domain-containing protein</fullName>
    </submittedName>
</protein>
<evidence type="ECO:0000259" key="2">
    <source>
        <dbReference type="Pfam" id="PF21320"/>
    </source>
</evidence>
<evidence type="ECO:0000259" key="1">
    <source>
        <dbReference type="Pfam" id="PF13847"/>
    </source>
</evidence>
<evidence type="ECO:0000313" key="3">
    <source>
        <dbReference type="EMBL" id="TNC71298.1"/>
    </source>
</evidence>
<organism evidence="3 4">
    <name type="scientific">Rubellimicrobium roseum</name>
    <dbReference type="NCBI Taxonomy" id="687525"/>
    <lineage>
        <taxon>Bacteria</taxon>
        <taxon>Pseudomonadati</taxon>
        <taxon>Pseudomonadota</taxon>
        <taxon>Alphaproteobacteria</taxon>
        <taxon>Rhodobacterales</taxon>
        <taxon>Roseobacteraceae</taxon>
        <taxon>Rubellimicrobium</taxon>
    </lineage>
</organism>
<dbReference type="Pfam" id="PF13847">
    <property type="entry name" value="Methyltransf_31"/>
    <property type="match status" value="1"/>
</dbReference>
<dbReference type="SUPFAM" id="SSF46785">
    <property type="entry name" value="Winged helix' DNA-binding domain"/>
    <property type="match status" value="1"/>
</dbReference>
<dbReference type="Proteomes" id="UP000305709">
    <property type="component" value="Unassembled WGS sequence"/>
</dbReference>
<evidence type="ECO:0000313" key="4">
    <source>
        <dbReference type="Proteomes" id="UP000305709"/>
    </source>
</evidence>
<dbReference type="PANTHER" id="PTHR45128">
    <property type="entry name" value="METHYLTRANSFERASE TYPE 11"/>
    <property type="match status" value="1"/>
</dbReference>
<name>A0A5C4NDB2_9RHOB</name>
<dbReference type="InterPro" id="IPR029063">
    <property type="entry name" value="SAM-dependent_MTases_sf"/>
</dbReference>
<dbReference type="Pfam" id="PF21320">
    <property type="entry name" value="WHD_Rv2258c"/>
    <property type="match status" value="1"/>
</dbReference>
<dbReference type="InterPro" id="IPR053173">
    <property type="entry name" value="SAM-binding_MTase"/>
</dbReference>
<dbReference type="CDD" id="cd02440">
    <property type="entry name" value="AdoMet_MTases"/>
    <property type="match status" value="1"/>
</dbReference>
<reference evidence="3 4" key="1">
    <citation type="submission" date="2019-06" db="EMBL/GenBank/DDBJ databases">
        <authorList>
            <person name="Jiang L."/>
        </authorList>
    </citation>
    <scope>NUCLEOTIDE SEQUENCE [LARGE SCALE GENOMIC DNA]</scope>
    <source>
        <strain evidence="3 4">YIM 48858</strain>
    </source>
</reference>
<keyword evidence="3" id="KW-0489">Methyltransferase</keyword>
<dbReference type="AlphaFoldDB" id="A0A5C4NDB2"/>
<accession>A0A5C4NDB2</accession>
<dbReference type="InterPro" id="IPR048711">
    <property type="entry name" value="WHD_Rv2258c"/>
</dbReference>
<sequence length="363" mass="39483">MTHHEPSLARQTAFDEAKAKAFAGQMLTALNGAALALMASIGHRTWLFDEMAAASPCTSVELARRAKLAERYVREWLGVMVAARVVTYDPVAGTYTLPREHAAFLTREGSVKNLAATMQFPSVVSALEEEILARFHDGEGMHYHHYGRFHEVMGEVSYQTTVMPLVGSILPLVDGLTDRLEAGIDVADLGCGAGRALLLLAERFPRSRFSGIDLCEAAFAPAEAAAWSKGLRNLAFRSQDLSRGLDGEFDVLFAFDAIHDQADPQAVLRSAHKALRPGGVFLMVEFGASSRLENNLAHPIAPFLYMMSTMHCTPVSLGQGGQGLGAMWGMETATEMLERAGFANVTVTRLPHDPFNAYFVARP</sequence>
<dbReference type="OrthoDB" id="9801363at2"/>
<dbReference type="GO" id="GO:0032259">
    <property type="term" value="P:methylation"/>
    <property type="evidence" value="ECO:0007669"/>
    <property type="project" value="UniProtKB-KW"/>
</dbReference>
<dbReference type="RefSeq" id="WP_139081912.1">
    <property type="nucleotide sequence ID" value="NZ_VDFV01000015.1"/>
</dbReference>